<keyword evidence="6 7" id="KW-0560">Oxidoreductase</keyword>
<evidence type="ECO:0000256" key="5">
    <source>
        <dbReference type="ARBA" id="ARBA00022827"/>
    </source>
</evidence>
<dbReference type="InterPro" id="IPR009075">
    <property type="entry name" value="AcylCo_DH/oxidase_C"/>
</dbReference>
<dbReference type="InterPro" id="IPR036250">
    <property type="entry name" value="AcylCo_DH-like_C"/>
</dbReference>
<dbReference type="InterPro" id="IPR006091">
    <property type="entry name" value="Acyl-CoA_Oxase/DH_mid-dom"/>
</dbReference>
<keyword evidence="5 7" id="KW-0274">FAD</keyword>
<evidence type="ECO:0000256" key="3">
    <source>
        <dbReference type="ARBA" id="ARBA00011738"/>
    </source>
</evidence>
<evidence type="ECO:0000256" key="6">
    <source>
        <dbReference type="ARBA" id="ARBA00023002"/>
    </source>
</evidence>
<dbReference type="InterPro" id="IPR013786">
    <property type="entry name" value="AcylCoA_DH/ox_N"/>
</dbReference>
<dbReference type="InterPro" id="IPR009100">
    <property type="entry name" value="AcylCoA_DH/oxidase_NM_dom_sf"/>
</dbReference>
<comment type="caution">
    <text evidence="11">The sequence shown here is derived from an EMBL/GenBank/DDBJ whole genome shotgun (WGS) entry which is preliminary data.</text>
</comment>
<dbReference type="Gene3D" id="1.10.540.10">
    <property type="entry name" value="Acyl-CoA dehydrogenase/oxidase, N-terminal domain"/>
    <property type="match status" value="1"/>
</dbReference>
<evidence type="ECO:0000259" key="10">
    <source>
        <dbReference type="Pfam" id="PF02771"/>
    </source>
</evidence>
<dbReference type="Gene3D" id="2.40.110.10">
    <property type="entry name" value="Butyryl-CoA Dehydrogenase, subunit A, domain 2"/>
    <property type="match status" value="1"/>
</dbReference>
<keyword evidence="12" id="KW-1185">Reference proteome</keyword>
<dbReference type="SUPFAM" id="SSF47203">
    <property type="entry name" value="Acyl-CoA dehydrogenase C-terminal domain-like"/>
    <property type="match status" value="1"/>
</dbReference>
<feature type="domain" description="Acyl-CoA oxidase/dehydrogenase middle" evidence="9">
    <location>
        <begin position="135"/>
        <end position="211"/>
    </location>
</feature>
<proteinExistence type="inferred from homology"/>
<name>A0ABT2I5C2_9SPHN</name>
<evidence type="ECO:0000313" key="12">
    <source>
        <dbReference type="Proteomes" id="UP001165583"/>
    </source>
</evidence>
<dbReference type="InterPro" id="IPR046373">
    <property type="entry name" value="Acyl-CoA_Oxase/DH_mid-dom_sf"/>
</dbReference>
<gene>
    <name evidence="11" type="ORF">NZK81_10630</name>
</gene>
<dbReference type="RefSeq" id="WP_260046108.1">
    <property type="nucleotide sequence ID" value="NZ_JANZXA010000006.1"/>
</dbReference>
<reference evidence="11" key="1">
    <citation type="submission" date="2022-09" db="EMBL/GenBank/DDBJ databases">
        <title>Novosphingobium sp. Nov., a polycyclic aromatic hydrocarbon-degrading bacterium isolated form mangrove sediments in HongKong.</title>
        <authorList>
            <person name="Hu Z."/>
        </authorList>
    </citation>
    <scope>NUCLEOTIDE SEQUENCE</scope>
    <source>
        <strain evidence="11">HK4-1</strain>
    </source>
</reference>
<dbReference type="SUPFAM" id="SSF56645">
    <property type="entry name" value="Acyl-CoA dehydrogenase NM domain-like"/>
    <property type="match status" value="1"/>
</dbReference>
<organism evidence="11 12">
    <name type="scientific">Novosphingobium mangrovi</name>
    <name type="common">ex Huang et al. 2023</name>
    <dbReference type="NCBI Taxonomy" id="2976432"/>
    <lineage>
        <taxon>Bacteria</taxon>
        <taxon>Pseudomonadati</taxon>
        <taxon>Pseudomonadota</taxon>
        <taxon>Alphaproteobacteria</taxon>
        <taxon>Sphingomonadales</taxon>
        <taxon>Sphingomonadaceae</taxon>
        <taxon>Novosphingobium</taxon>
    </lineage>
</organism>
<dbReference type="InterPro" id="IPR037069">
    <property type="entry name" value="AcylCoA_DH/ox_N_sf"/>
</dbReference>
<dbReference type="Pfam" id="PF02770">
    <property type="entry name" value="Acyl-CoA_dh_M"/>
    <property type="match status" value="1"/>
</dbReference>
<evidence type="ECO:0000259" key="8">
    <source>
        <dbReference type="Pfam" id="PF00441"/>
    </source>
</evidence>
<comment type="cofactor">
    <cofactor evidence="1 7">
        <name>FAD</name>
        <dbReference type="ChEBI" id="CHEBI:57692"/>
    </cofactor>
</comment>
<comment type="subunit">
    <text evidence="3">Homodimer.</text>
</comment>
<evidence type="ECO:0000256" key="7">
    <source>
        <dbReference type="RuleBase" id="RU362125"/>
    </source>
</evidence>
<dbReference type="InterPro" id="IPR050741">
    <property type="entry name" value="Acyl-CoA_dehydrogenase"/>
</dbReference>
<comment type="similarity">
    <text evidence="2 7">Belongs to the acyl-CoA dehydrogenase family.</text>
</comment>
<dbReference type="EMBL" id="JANZXA010000006">
    <property type="protein sequence ID" value="MCT2400008.1"/>
    <property type="molecule type" value="Genomic_DNA"/>
</dbReference>
<accession>A0ABT2I5C2</accession>
<dbReference type="Pfam" id="PF00441">
    <property type="entry name" value="Acyl-CoA_dh_1"/>
    <property type="match status" value="1"/>
</dbReference>
<evidence type="ECO:0000259" key="9">
    <source>
        <dbReference type="Pfam" id="PF02770"/>
    </source>
</evidence>
<sequence>MIDFSVEPEFQAKLDWMDTFVREECETMDLLFPEQGAQFDPDYAAAKRHLKPLQEEVKKQGLWACHLGPHLGGPGYGQIKLALMNEIIGRSSWAPVVFGTAAPDTGNAEILALFGTPEQKQRFLGPLMDGEIVSCFSMTEPQGGADPDVFTCSATLDGDEWVLEGEKWFSSNAKFAAFLLVIAVTDADKPLTERMSMFIVPTETPGIEIVRNVAIAGDFDPENGHHAHIRYNKVRIPYDHMLGERGGGFKVAQARLGGGRIHHAMRTVGMCNRALDMMLERAVSRTTKGKMLGEHQMVQEKIADSIIELEQFRLLVLKTAWMIDEVEAGRMKPGAPRKHIGMCKVAMASVYANVVGKALEIHGSLGISLDMPLAKWYGGHMSLAFADGPTDAHKSQLARAYLKRAKPAEGMFPTEHIPTRTAAALARYPHARDA</sequence>
<evidence type="ECO:0000256" key="1">
    <source>
        <dbReference type="ARBA" id="ARBA00001974"/>
    </source>
</evidence>
<evidence type="ECO:0000313" key="11">
    <source>
        <dbReference type="EMBL" id="MCT2400008.1"/>
    </source>
</evidence>
<dbReference type="Pfam" id="PF02771">
    <property type="entry name" value="Acyl-CoA_dh_N"/>
    <property type="match status" value="1"/>
</dbReference>
<feature type="domain" description="Acyl-CoA dehydrogenase/oxidase N-terminal" evidence="10">
    <location>
        <begin position="48"/>
        <end position="131"/>
    </location>
</feature>
<protein>
    <submittedName>
        <fullName evidence="11">Acyl-CoA dehydrogenase family protein</fullName>
    </submittedName>
</protein>
<feature type="domain" description="Acyl-CoA dehydrogenase/oxidase C-terminal" evidence="8">
    <location>
        <begin position="246"/>
        <end position="401"/>
    </location>
</feature>
<evidence type="ECO:0000256" key="4">
    <source>
        <dbReference type="ARBA" id="ARBA00022630"/>
    </source>
</evidence>
<keyword evidence="4 7" id="KW-0285">Flavoprotein</keyword>
<dbReference type="PANTHER" id="PTHR48083">
    <property type="entry name" value="MEDIUM-CHAIN SPECIFIC ACYL-COA DEHYDROGENASE, MITOCHONDRIAL-RELATED"/>
    <property type="match status" value="1"/>
</dbReference>
<dbReference type="PANTHER" id="PTHR48083:SF13">
    <property type="entry name" value="ACYL-COA DEHYDROGENASE FAMILY MEMBER 11"/>
    <property type="match status" value="1"/>
</dbReference>
<dbReference type="Proteomes" id="UP001165583">
    <property type="component" value="Unassembled WGS sequence"/>
</dbReference>
<evidence type="ECO:0000256" key="2">
    <source>
        <dbReference type="ARBA" id="ARBA00009347"/>
    </source>
</evidence>
<dbReference type="Gene3D" id="1.20.140.10">
    <property type="entry name" value="Butyryl-CoA Dehydrogenase, subunit A, domain 3"/>
    <property type="match status" value="1"/>
</dbReference>